<dbReference type="PRINTS" id="PR01490">
    <property type="entry name" value="RTXTOXIND"/>
</dbReference>
<accession>A0A810Q9G4</accession>
<dbReference type="Proteomes" id="UP000679848">
    <property type="component" value="Chromosome"/>
</dbReference>
<dbReference type="InterPro" id="IPR058625">
    <property type="entry name" value="MdtA-like_BSH"/>
</dbReference>
<evidence type="ECO:0000256" key="2">
    <source>
        <dbReference type="ARBA" id="ARBA00023054"/>
    </source>
</evidence>
<keyword evidence="4" id="KW-0812">Transmembrane</keyword>
<dbReference type="Gene3D" id="2.40.30.170">
    <property type="match status" value="2"/>
</dbReference>
<organism evidence="8 9">
    <name type="scientific">Pusillibacter faecalis</name>
    <dbReference type="NCBI Taxonomy" id="2714358"/>
    <lineage>
        <taxon>Bacteria</taxon>
        <taxon>Bacillati</taxon>
        <taxon>Bacillota</taxon>
        <taxon>Clostridia</taxon>
        <taxon>Eubacteriales</taxon>
        <taxon>Oscillospiraceae</taxon>
        <taxon>Pusillibacter</taxon>
    </lineage>
</organism>
<evidence type="ECO:0000259" key="7">
    <source>
        <dbReference type="Pfam" id="PF25990"/>
    </source>
</evidence>
<comment type="subcellular location">
    <subcellularLocation>
        <location evidence="1">Cell envelope</location>
    </subcellularLocation>
</comment>
<keyword evidence="4" id="KW-1133">Transmembrane helix</keyword>
<dbReference type="PANTHER" id="PTHR32347">
    <property type="entry name" value="EFFLUX SYSTEM COMPONENT YKNX-RELATED"/>
    <property type="match status" value="1"/>
</dbReference>
<dbReference type="SUPFAM" id="SSF111369">
    <property type="entry name" value="HlyD-like secretion proteins"/>
    <property type="match status" value="2"/>
</dbReference>
<dbReference type="GO" id="GO:0030313">
    <property type="term" value="C:cell envelope"/>
    <property type="evidence" value="ECO:0007669"/>
    <property type="project" value="UniProtKB-SubCell"/>
</dbReference>
<sequence>MEEKTKRKMISPDVLRRLKKHLKWLIPVLLAVCIGVGFLFRLPAGQQAAASATYQTAATETRDITKSLTGSGTLEPADSYTVNTLVSGEVLSDTFEEGDQVEEGQLLYTLDSSNASSSQTQAQNSYSQAQSNYQQAVNAKYPSADMGGTVSEVYVKNGESVSAGTELVRIVGDNNIYMTFLFPYASPSDFYVGQTATIYIGNFDGTTSGTVTAVSSSSITTNTGLQAVSVQVKAPNPGLVTEDYTAVASIGSYTSYGQTAINLSSSSVITAEVSGKISGLNWLPGDAISSGERICTITGSTADSQVESARISLSNASTSLENAQDSLDDYTITAPISGTVVTKNAKAGDNIEGGSDSTLCVIYDMSYLEMTLNIDELDISEVAVGQEVQITADAAEGQVYTGVVTNVSIAGTTSGGITTYPVTIRIDETDGLRPGMNVDAEILLDSAQGVLAVPSAAVNRGDTVLITADSPSAANALDQEAPEGYVYVSVEPGISDESYTEIISGLQEGDTVAYLQTSSSSDSMDFMAVGMIPSGGGEMPSGGMPSGGMPSGGPGGF</sequence>
<feature type="transmembrane region" description="Helical" evidence="4">
    <location>
        <begin position="21"/>
        <end position="40"/>
    </location>
</feature>
<dbReference type="Pfam" id="PF25973">
    <property type="entry name" value="BSH_CzcB"/>
    <property type="match status" value="1"/>
</dbReference>
<evidence type="ECO:0000313" key="9">
    <source>
        <dbReference type="Proteomes" id="UP000679848"/>
    </source>
</evidence>
<evidence type="ECO:0008006" key="10">
    <source>
        <dbReference type="Google" id="ProtNLM"/>
    </source>
</evidence>
<dbReference type="EMBL" id="AP023420">
    <property type="protein sequence ID" value="BCK84888.1"/>
    <property type="molecule type" value="Genomic_DNA"/>
</dbReference>
<dbReference type="Pfam" id="PF25990">
    <property type="entry name" value="Beta-barrel_YknX"/>
    <property type="match status" value="1"/>
</dbReference>
<dbReference type="Gene3D" id="2.40.420.20">
    <property type="match status" value="1"/>
</dbReference>
<evidence type="ECO:0000259" key="5">
    <source>
        <dbReference type="Pfam" id="PF25917"/>
    </source>
</evidence>
<keyword evidence="2" id="KW-0175">Coiled coil</keyword>
<dbReference type="Gene3D" id="2.40.50.100">
    <property type="match status" value="2"/>
</dbReference>
<dbReference type="InterPro" id="IPR050465">
    <property type="entry name" value="UPF0194_transport"/>
</dbReference>
<keyword evidence="9" id="KW-1185">Reference proteome</keyword>
<protein>
    <recommendedName>
        <fullName evidence="10">HlyD family efflux transporter periplasmic adaptor subunit</fullName>
    </recommendedName>
</protein>
<feature type="domain" description="CzcB-like barrel-sandwich hybrid" evidence="6">
    <location>
        <begin position="268"/>
        <end position="353"/>
    </location>
</feature>
<reference evidence="8" key="1">
    <citation type="submission" date="2020-09" db="EMBL/GenBank/DDBJ databases">
        <title>New species isolated from human feces.</title>
        <authorList>
            <person name="Kitahara M."/>
            <person name="Shigeno Y."/>
            <person name="Shime M."/>
            <person name="Matsumoto Y."/>
            <person name="Nakamura S."/>
            <person name="Motooka D."/>
            <person name="Fukuoka S."/>
            <person name="Nishikawa H."/>
            <person name="Benno Y."/>
        </authorList>
    </citation>
    <scope>NUCLEOTIDE SEQUENCE</scope>
    <source>
        <strain evidence="8">MM59</strain>
    </source>
</reference>
<dbReference type="PANTHER" id="PTHR32347:SF14">
    <property type="entry name" value="EFFLUX SYSTEM COMPONENT YKNX-RELATED"/>
    <property type="match status" value="1"/>
</dbReference>
<evidence type="ECO:0000259" key="6">
    <source>
        <dbReference type="Pfam" id="PF25973"/>
    </source>
</evidence>
<dbReference type="KEGG" id="pfaa:MM59RIKEN_22070"/>
<keyword evidence="4" id="KW-0472">Membrane</keyword>
<evidence type="ECO:0000313" key="8">
    <source>
        <dbReference type="EMBL" id="BCK84888.1"/>
    </source>
</evidence>
<dbReference type="RefSeq" id="WP_213543331.1">
    <property type="nucleotide sequence ID" value="NZ_AP023420.1"/>
</dbReference>
<dbReference type="InterPro" id="IPR058636">
    <property type="entry name" value="Beta-barrel_YknX"/>
</dbReference>
<feature type="region of interest" description="Disordered" evidence="3">
    <location>
        <begin position="535"/>
        <end position="557"/>
    </location>
</feature>
<feature type="domain" description="Multidrug resistance protein MdtA-like barrel-sandwich hybrid" evidence="5">
    <location>
        <begin position="81"/>
        <end position="170"/>
    </location>
</feature>
<evidence type="ECO:0000256" key="1">
    <source>
        <dbReference type="ARBA" id="ARBA00004196"/>
    </source>
</evidence>
<name>A0A810Q9G4_9FIRM</name>
<evidence type="ECO:0000256" key="3">
    <source>
        <dbReference type="SAM" id="MobiDB-lite"/>
    </source>
</evidence>
<gene>
    <name evidence="8" type="ORF">MM59RIKEN_22070</name>
</gene>
<dbReference type="InterPro" id="IPR058647">
    <property type="entry name" value="BSH_CzcB-like"/>
</dbReference>
<proteinExistence type="predicted"/>
<feature type="domain" description="YknX-like beta-barrel" evidence="7">
    <location>
        <begin position="370"/>
        <end position="442"/>
    </location>
</feature>
<dbReference type="Pfam" id="PF25917">
    <property type="entry name" value="BSH_RND"/>
    <property type="match status" value="1"/>
</dbReference>
<dbReference type="AlphaFoldDB" id="A0A810Q9G4"/>
<evidence type="ECO:0000256" key="4">
    <source>
        <dbReference type="SAM" id="Phobius"/>
    </source>
</evidence>